<dbReference type="Proteomes" id="UP001142055">
    <property type="component" value="Chromosome 1"/>
</dbReference>
<comment type="caution">
    <text evidence="12">The sequence shown here is derived from an EMBL/GenBank/DDBJ whole genome shotgun (WGS) entry which is preliminary data.</text>
</comment>
<dbReference type="PANTHER" id="PTHR23101">
    <property type="entry name" value="RAB GDP/GTP EXCHANGE FACTOR"/>
    <property type="match status" value="1"/>
</dbReference>
<dbReference type="EMBL" id="JAPWDV010000001">
    <property type="protein sequence ID" value="KAJ6224016.1"/>
    <property type="molecule type" value="Genomic_DNA"/>
</dbReference>
<dbReference type="Gene3D" id="1.20.1050.80">
    <property type="entry name" value="VPS9 domain"/>
    <property type="match status" value="1"/>
</dbReference>
<dbReference type="GO" id="GO:0005096">
    <property type="term" value="F:GTPase activator activity"/>
    <property type="evidence" value="ECO:0007669"/>
    <property type="project" value="UniProtKB-KW"/>
</dbReference>
<evidence type="ECO:0000256" key="1">
    <source>
        <dbReference type="ARBA" id="ARBA00004170"/>
    </source>
</evidence>
<evidence type="ECO:0000313" key="12">
    <source>
        <dbReference type="EMBL" id="KAJ6224016.1"/>
    </source>
</evidence>
<dbReference type="InterPro" id="IPR003123">
    <property type="entry name" value="VPS9"/>
</dbReference>
<dbReference type="Gene3D" id="1.10.506.10">
    <property type="entry name" value="GTPase Activation - p120gap, domain 1"/>
    <property type="match status" value="1"/>
</dbReference>
<keyword evidence="13" id="KW-1185">Reference proteome</keyword>
<evidence type="ECO:0000256" key="6">
    <source>
        <dbReference type="ARBA" id="ARBA00023136"/>
    </source>
</evidence>
<reference evidence="12" key="1">
    <citation type="submission" date="2022-12" db="EMBL/GenBank/DDBJ databases">
        <title>Genome assemblies of Blomia tropicalis.</title>
        <authorList>
            <person name="Cui Y."/>
        </authorList>
    </citation>
    <scope>NUCLEOTIDE SEQUENCE</scope>
    <source>
        <tissue evidence="12">Adult mites</tissue>
    </source>
</reference>
<dbReference type="GO" id="GO:0051049">
    <property type="term" value="P:regulation of transport"/>
    <property type="evidence" value="ECO:0007669"/>
    <property type="project" value="UniProtKB-ARBA"/>
</dbReference>
<dbReference type="GO" id="GO:0030139">
    <property type="term" value="C:endocytic vesicle"/>
    <property type="evidence" value="ECO:0007669"/>
    <property type="project" value="TreeGrafter"/>
</dbReference>
<evidence type="ECO:0000259" key="10">
    <source>
        <dbReference type="PROSITE" id="PS50018"/>
    </source>
</evidence>
<dbReference type="SUPFAM" id="SSF109993">
    <property type="entry name" value="VPS9 domain"/>
    <property type="match status" value="1"/>
</dbReference>
<keyword evidence="3" id="KW-0343">GTPase activation</keyword>
<evidence type="ECO:0000256" key="8">
    <source>
        <dbReference type="ARBA" id="ARBA00068997"/>
    </source>
</evidence>
<feature type="domain" description="Ras-GAP" evidence="10">
    <location>
        <begin position="140"/>
        <end position="349"/>
    </location>
</feature>
<dbReference type="InterPro" id="IPR008936">
    <property type="entry name" value="Rho_GTPase_activation_prot"/>
</dbReference>
<dbReference type="InterPro" id="IPR045046">
    <property type="entry name" value="Vps9-like"/>
</dbReference>
<dbReference type="GO" id="GO:0006897">
    <property type="term" value="P:endocytosis"/>
    <property type="evidence" value="ECO:0007669"/>
    <property type="project" value="UniProtKB-KW"/>
</dbReference>
<evidence type="ECO:0000259" key="11">
    <source>
        <dbReference type="PROSITE" id="PS51205"/>
    </source>
</evidence>
<evidence type="ECO:0000256" key="3">
    <source>
        <dbReference type="ARBA" id="ARBA00022468"/>
    </source>
</evidence>
<accession>A0A9Q0RRQ8</accession>
<evidence type="ECO:0000256" key="2">
    <source>
        <dbReference type="ARBA" id="ARBA00008489"/>
    </source>
</evidence>
<dbReference type="Pfam" id="PF00616">
    <property type="entry name" value="RasGAP"/>
    <property type="match status" value="1"/>
</dbReference>
<dbReference type="GO" id="GO:0005829">
    <property type="term" value="C:cytosol"/>
    <property type="evidence" value="ECO:0007669"/>
    <property type="project" value="TreeGrafter"/>
</dbReference>
<dbReference type="SMART" id="SM00167">
    <property type="entry name" value="VPS9"/>
    <property type="match status" value="1"/>
</dbReference>
<dbReference type="FunFam" id="1.20.1050.80:FF:000001">
    <property type="entry name" value="GTPase-activating protein and VPS9 domain-containing protein 1 isoform X1"/>
    <property type="match status" value="1"/>
</dbReference>
<dbReference type="PANTHER" id="PTHR23101:SF25">
    <property type="entry name" value="GTPASE-ACTIVATING PROTEIN AND VPS9 DOMAIN-CONTAINING PROTEIN 1"/>
    <property type="match status" value="1"/>
</dbReference>
<dbReference type="GO" id="GO:0016020">
    <property type="term" value="C:membrane"/>
    <property type="evidence" value="ECO:0007669"/>
    <property type="project" value="UniProtKB-SubCell"/>
</dbReference>
<dbReference type="AlphaFoldDB" id="A0A9Q0RRQ8"/>
<feature type="compositionally biased region" description="Low complexity" evidence="9">
    <location>
        <begin position="692"/>
        <end position="708"/>
    </location>
</feature>
<dbReference type="GO" id="GO:0005085">
    <property type="term" value="F:guanyl-nucleotide exchange factor activity"/>
    <property type="evidence" value="ECO:0007669"/>
    <property type="project" value="UniProtKB-KW"/>
</dbReference>
<feature type="region of interest" description="Disordered" evidence="9">
    <location>
        <begin position="684"/>
        <end position="708"/>
    </location>
</feature>
<evidence type="ECO:0000313" key="13">
    <source>
        <dbReference type="Proteomes" id="UP001142055"/>
    </source>
</evidence>
<keyword evidence="4" id="KW-0254">Endocytosis</keyword>
<dbReference type="PROSITE" id="PS50018">
    <property type="entry name" value="RAS_GTPASE_ACTIV_2"/>
    <property type="match status" value="1"/>
</dbReference>
<evidence type="ECO:0000256" key="4">
    <source>
        <dbReference type="ARBA" id="ARBA00022583"/>
    </source>
</evidence>
<name>A0A9Q0RRQ8_BLOTA</name>
<evidence type="ECO:0000256" key="5">
    <source>
        <dbReference type="ARBA" id="ARBA00022658"/>
    </source>
</evidence>
<dbReference type="Pfam" id="PF02204">
    <property type="entry name" value="VPS9"/>
    <property type="match status" value="1"/>
</dbReference>
<protein>
    <recommendedName>
        <fullName evidence="8">Receptor-mediated endocytosis protein 6 homolog</fullName>
    </recommendedName>
</protein>
<keyword evidence="5" id="KW-0344">Guanine-nucleotide releasing factor</keyword>
<comment type="subcellular location">
    <subcellularLocation>
        <location evidence="1">Membrane</location>
        <topology evidence="1">Peripheral membrane protein</topology>
    </subcellularLocation>
</comment>
<keyword evidence="6" id="KW-0472">Membrane</keyword>
<feature type="region of interest" description="Disordered" evidence="9">
    <location>
        <begin position="448"/>
        <end position="467"/>
    </location>
</feature>
<dbReference type="InterPro" id="IPR037191">
    <property type="entry name" value="VPS9_dom_sf"/>
</dbReference>
<organism evidence="12 13">
    <name type="scientific">Blomia tropicalis</name>
    <name type="common">Mite</name>
    <dbReference type="NCBI Taxonomy" id="40697"/>
    <lineage>
        <taxon>Eukaryota</taxon>
        <taxon>Metazoa</taxon>
        <taxon>Ecdysozoa</taxon>
        <taxon>Arthropoda</taxon>
        <taxon>Chelicerata</taxon>
        <taxon>Arachnida</taxon>
        <taxon>Acari</taxon>
        <taxon>Acariformes</taxon>
        <taxon>Sarcoptiformes</taxon>
        <taxon>Astigmata</taxon>
        <taxon>Glycyphagoidea</taxon>
        <taxon>Echimyopodidae</taxon>
        <taxon>Blomia</taxon>
    </lineage>
</organism>
<proteinExistence type="inferred from homology"/>
<gene>
    <name evidence="12" type="ORF">RDWZM_002561</name>
</gene>
<comment type="function">
    <text evidence="7">Acts both as a GTPase-activating protein (GAP) and a guanine nucleotide exchange factor (GEF), and participates in endocytosis.</text>
</comment>
<dbReference type="GO" id="GO:0031267">
    <property type="term" value="F:small GTPase binding"/>
    <property type="evidence" value="ECO:0007669"/>
    <property type="project" value="TreeGrafter"/>
</dbReference>
<dbReference type="PROSITE" id="PS51205">
    <property type="entry name" value="VPS9"/>
    <property type="match status" value="1"/>
</dbReference>
<comment type="similarity">
    <text evidence="2">Belongs to the GAPVD1 family.</text>
</comment>
<evidence type="ECO:0000256" key="9">
    <source>
        <dbReference type="SAM" id="MobiDB-lite"/>
    </source>
</evidence>
<sequence length="1199" mass="138843">MNASQQTLKLVENIFKQSLHVQQEREQIHQLNSDLVDEIETTYNLTWMIRNQRYLFDKLNINGEEHLDMVEELNQMENIKFIKGYQKFGSNEIFISKVLEHLRSNPKSVSYLIFCAEKACPGFLDPLCKIILSTVYGHCRLESDRIAIVDLMEELLEIYLNFHDNARRQIHSKNSSFSLVYRYFCDELPELKTFYKLALYQPIMQVLSEDSFYLDSNSERAASRFDSCERRKHFGTENTPEFHENLIKYKKWTINKLKMFIQNFINSLKANIFALPQSLAMLIIRIYSKLLQQLDFKLVYAICIDLVFCYLICPAIQNPDLFGVIDLHVNEIAHYNLLQCAEAIQRLALSKWEQTVANEIYNLFDKDCLSFVIDHILEIFNNVSLPKAIETEIIPYFLISDFELRLLLAYIKMFLTDNEQDPNNPLDVYFKKIPNSLIEFEIETNKLKPSNQPQSNRKTKSNENLQSTTFNSGLTEVDIHSIINSKDEDFVSTYKLLYQSRQIFQIMIENANQPTIGMMKEKDFYSKIVGYDLSNDVDSPIHEAIESICLEDGSLKHLENNNSNSNNFNSLLLLENDSPKFDKGISCNSDSANVDDFNLYHNRQLGCSFKEDLSQSITSLPSLVAKDTTNYLSDVFNSGLQTNFPESKPISDTKVNQHGSANLIDITDDSDELARSVGTQEQGIFFSEMNDNSQPRSSSRRNSGNKKSFFSLSNFKNIKDKVKNISLKDTGATSKPMMRQPDSMQTYRLVRNNPENLNSSNILVDLYSTERFDIQNVKSKTNEILEKYKSNKSTTTEELVSLEPITNTVDETDEPISLIPVDDHMDHTVQINLEHVKCKFRKLMCLINITSTAQSYRFLNIGKRNNFIMILKILLSQMRSMDVQHRNIEEVSNSVLIIDMIRVLDRLSDQDFTQIFTEIEHEQKNFHLYELYLTKSKQKLQFHLHLIRSKQLILRREQDITNFIIISFMIQQLFESKDSLIQQLKTKIINPAMLPDEKVHLVERTIQTLIDSNEFNCLTEEQYSLARYIIERHLIGRIYINVFYANGDIDKMRDQILFKQIGTISRTITPSSQLLKIPAKYSSTAPWLSAQAELLSLSAYKTARDKVQCIRRCCAHIITLLSTSDNTIPSADDLLPVLIFVTIKANPMSILSTIQYVNSFHSKDMFGEEAYYWTQFCSVVEFIKTILTTTTTNNNNNNE</sequence>
<dbReference type="SUPFAM" id="SSF48350">
    <property type="entry name" value="GTPase activation domain, GAP"/>
    <property type="match status" value="1"/>
</dbReference>
<feature type="domain" description="VPS9" evidence="11">
    <location>
        <begin position="1051"/>
        <end position="1192"/>
    </location>
</feature>
<evidence type="ECO:0000256" key="7">
    <source>
        <dbReference type="ARBA" id="ARBA00053914"/>
    </source>
</evidence>
<dbReference type="InterPro" id="IPR001936">
    <property type="entry name" value="RasGAP_dom"/>
</dbReference>